<dbReference type="PATRIC" id="fig|908627.4.peg.2557"/>
<dbReference type="Pfam" id="PF12974">
    <property type="entry name" value="Phosphonate-bd"/>
    <property type="match status" value="1"/>
</dbReference>
<comment type="caution">
    <text evidence="1">The sequence shown here is derived from an EMBL/GenBank/DDBJ whole genome shotgun (WGS) entry which is preliminary data.</text>
</comment>
<keyword evidence="2" id="KW-1185">Reference proteome</keyword>
<evidence type="ECO:0000313" key="1">
    <source>
        <dbReference type="EMBL" id="KLU26009.1"/>
    </source>
</evidence>
<dbReference type="Gene3D" id="3.40.190.10">
    <property type="entry name" value="Periplasmic binding protein-like II"/>
    <property type="match status" value="1"/>
</dbReference>
<dbReference type="SUPFAM" id="SSF53850">
    <property type="entry name" value="Periplasmic binding protein-like II"/>
    <property type="match status" value="1"/>
</dbReference>
<dbReference type="Proteomes" id="UP000035963">
    <property type="component" value="Unassembled WGS sequence"/>
</dbReference>
<dbReference type="PANTHER" id="PTHR35841:SF1">
    <property type="entry name" value="PHOSPHONATES-BINDING PERIPLASMIC PROTEIN"/>
    <property type="match status" value="1"/>
</dbReference>
<dbReference type="EMBL" id="AEJF01000078">
    <property type="protein sequence ID" value="KLU26009.1"/>
    <property type="molecule type" value="Genomic_DNA"/>
</dbReference>
<accession>A0A0J1CZR5</accession>
<sequence length="270" mass="28852">MNWVAALPMYNVTPALAHDWRALLDHVHRRLRPWLEARGDTLAIVDPATSLDEFWLRENLLLSQTCGYPLVKALAGRVQLVATPVFSVDGCAGGDYRSVLVARTAAGVTSLAACRGLRAAFNNPDSNSGMNLLRSAVAPLAGGRPFFASVIETGGHLASLQVLLDDRADIAAIDCVTFAFVLDKLAHLGRGVVEIGATRSAPGLPLIASKRVPPDGIEALAIALADTIAEDRPLAKRLKLDGFANRPLDDYASILDIETDAVKRGYPRLA</sequence>
<dbReference type="RefSeq" id="WP_047846770.1">
    <property type="nucleotide sequence ID" value="NZ_AEJF01000078.1"/>
</dbReference>
<dbReference type="OrthoDB" id="5599602at2"/>
<proteinExistence type="predicted"/>
<evidence type="ECO:0000313" key="2">
    <source>
        <dbReference type="Proteomes" id="UP000035963"/>
    </source>
</evidence>
<organism evidence="1 2">
    <name type="scientific">Caballeronia mineralivorans PML1(12)</name>
    <dbReference type="NCBI Taxonomy" id="908627"/>
    <lineage>
        <taxon>Bacteria</taxon>
        <taxon>Pseudomonadati</taxon>
        <taxon>Pseudomonadota</taxon>
        <taxon>Betaproteobacteria</taxon>
        <taxon>Burkholderiales</taxon>
        <taxon>Burkholderiaceae</taxon>
        <taxon>Caballeronia</taxon>
    </lineage>
</organism>
<name>A0A0J1CZR5_9BURK</name>
<protein>
    <submittedName>
        <fullName evidence="1">Phosphate ABC transporter substrate-binding protein</fullName>
    </submittedName>
</protein>
<reference evidence="1 2" key="1">
    <citation type="journal article" date="2015" name="Genome Announc.">
        <title>Draft Genome Sequence of Burkholderia sp. Strain PML1(12), an Ectomycorrhizosphere-Inhabiting Bacterium with Effective Mineral-Weathering Ability.</title>
        <authorList>
            <person name="Uroz S."/>
            <person name="Oger P."/>
        </authorList>
    </citation>
    <scope>NUCLEOTIDE SEQUENCE [LARGE SCALE GENOMIC DNA]</scope>
    <source>
        <strain evidence="2">PML1(12)</strain>
    </source>
</reference>
<dbReference type="PANTHER" id="PTHR35841">
    <property type="entry name" value="PHOSPHONATES-BINDING PERIPLASMIC PROTEIN"/>
    <property type="match status" value="1"/>
</dbReference>
<dbReference type="AlphaFoldDB" id="A0A0J1CZR5"/>
<gene>
    <name evidence="1" type="ORF">EOS_11520</name>
</gene>